<comment type="caution">
    <text evidence="11">The sequence shown here is derived from an EMBL/GenBank/DDBJ whole genome shotgun (WGS) entry which is preliminary data.</text>
</comment>
<dbReference type="PROSITE" id="PS51358">
    <property type="entry name" value="NOP"/>
    <property type="match status" value="1"/>
</dbReference>
<dbReference type="SUPFAM" id="SSF89124">
    <property type="entry name" value="Nop domain"/>
    <property type="match status" value="1"/>
</dbReference>
<name>A0A9N9HR62_9GLOM</name>
<dbReference type="FunFam" id="1.10.287.4070:FF:000003">
    <property type="entry name" value="U4/U6 small nuclear ribonucleoprotein PRP31"/>
    <property type="match status" value="1"/>
</dbReference>
<feature type="compositionally biased region" description="Pro residues" evidence="9">
    <location>
        <begin position="236"/>
        <end position="250"/>
    </location>
</feature>
<evidence type="ECO:0000256" key="6">
    <source>
        <dbReference type="ARBA" id="ARBA00023187"/>
    </source>
</evidence>
<evidence type="ECO:0000313" key="11">
    <source>
        <dbReference type="EMBL" id="CAG8701067.1"/>
    </source>
</evidence>
<keyword evidence="7" id="KW-0539">Nucleus</keyword>
<dbReference type="GO" id="GO:0003723">
    <property type="term" value="F:RNA binding"/>
    <property type="evidence" value="ECO:0007669"/>
    <property type="project" value="UniProtKB-KW"/>
</dbReference>
<dbReference type="PANTHER" id="PTHR13904:SF0">
    <property type="entry name" value="U4_U6 SMALL NUCLEAR RIBONUCLEOPROTEIN PRP31"/>
    <property type="match status" value="1"/>
</dbReference>
<dbReference type="InterPro" id="IPR012976">
    <property type="entry name" value="NOSIC"/>
</dbReference>
<feature type="non-terminal residue" evidence="11">
    <location>
        <position position="1"/>
    </location>
</feature>
<accession>A0A9N9HR62</accession>
<dbReference type="AlphaFoldDB" id="A0A9N9HR62"/>
<protein>
    <submittedName>
        <fullName evidence="11">16504_t:CDS:1</fullName>
    </submittedName>
</protein>
<evidence type="ECO:0000313" key="12">
    <source>
        <dbReference type="Proteomes" id="UP000789396"/>
    </source>
</evidence>
<proteinExistence type="inferred from homology"/>
<dbReference type="InterPro" id="IPR042239">
    <property type="entry name" value="Nop_C"/>
</dbReference>
<dbReference type="GO" id="GO:0071011">
    <property type="term" value="C:precatalytic spliceosome"/>
    <property type="evidence" value="ECO:0007669"/>
    <property type="project" value="TreeGrafter"/>
</dbReference>
<keyword evidence="5" id="KW-0694">RNA-binding</keyword>
<keyword evidence="12" id="KW-1185">Reference proteome</keyword>
<evidence type="ECO:0000256" key="7">
    <source>
        <dbReference type="ARBA" id="ARBA00023242"/>
    </source>
</evidence>
<keyword evidence="3" id="KW-0507">mRNA processing</keyword>
<evidence type="ECO:0000256" key="8">
    <source>
        <dbReference type="ARBA" id="ARBA00023274"/>
    </source>
</evidence>
<dbReference type="Gene3D" id="1.10.246.90">
    <property type="entry name" value="Nop domain"/>
    <property type="match status" value="1"/>
</dbReference>
<dbReference type="InterPro" id="IPR002687">
    <property type="entry name" value="Nop_dom"/>
</dbReference>
<evidence type="ECO:0000256" key="1">
    <source>
        <dbReference type="ARBA" id="ARBA00004123"/>
    </source>
</evidence>
<keyword evidence="8" id="KW-0687">Ribonucleoprotein</keyword>
<dbReference type="InterPro" id="IPR019175">
    <property type="entry name" value="Prp31_C"/>
</dbReference>
<dbReference type="Pfam" id="PF09785">
    <property type="entry name" value="Prp31_C"/>
    <property type="match status" value="1"/>
</dbReference>
<dbReference type="InterPro" id="IPR036070">
    <property type="entry name" value="Nop_dom_sf"/>
</dbReference>
<keyword evidence="4" id="KW-0747">Spliceosome</keyword>
<dbReference type="GO" id="GO:0005687">
    <property type="term" value="C:U4 snRNP"/>
    <property type="evidence" value="ECO:0007669"/>
    <property type="project" value="TreeGrafter"/>
</dbReference>
<dbReference type="GO" id="GO:0046540">
    <property type="term" value="C:U4/U6 x U5 tri-snRNP complex"/>
    <property type="evidence" value="ECO:0007669"/>
    <property type="project" value="InterPro"/>
</dbReference>
<keyword evidence="6" id="KW-0508">mRNA splicing</keyword>
<feature type="non-terminal residue" evidence="11">
    <location>
        <position position="390"/>
    </location>
</feature>
<dbReference type="Proteomes" id="UP000789396">
    <property type="component" value="Unassembled WGS sequence"/>
</dbReference>
<sequence>KIEQLKNTNRIHVQIMGPVEEDPEYKLIVQANNLTVDIDSEILVVHKLESLVLNPLDYARAVKAIGNEMDLTKVDLRSILPSATVMVVTVTGSTTNGLPLTIEESKIVSDACDMALELDSAKRTILEYVESRMSLIAPNLSAIVGSTTAAKMLGQAGGLMALCKMPACNVMVYINRCPEENECTLAARMDRMHESSDGIIESPEYFIDVSRALELDYTNHSSLREQIDKKLEKLQEPPPSKTVKPLPVPDEGPKKRRAGKKYFIIQINMLNIFMLTVRRMKEAHAVTELRKAQNRMAFGVAEDETGSFDTTKGLGLIGQNSGKIRAAVADPRVKAPKRHQFMGSSGATSGLSSSLTLTPVQGIELINPDEAQKKVKDANDRYFGGGAFLK</sequence>
<feature type="domain" description="Nop" evidence="10">
    <location>
        <begin position="136"/>
        <end position="236"/>
    </location>
</feature>
<dbReference type="Gene3D" id="1.10.287.4070">
    <property type="match status" value="1"/>
</dbReference>
<feature type="region of interest" description="Disordered" evidence="9">
    <location>
        <begin position="231"/>
        <end position="255"/>
    </location>
</feature>
<reference evidence="11" key="1">
    <citation type="submission" date="2021-06" db="EMBL/GenBank/DDBJ databases">
        <authorList>
            <person name="Kallberg Y."/>
            <person name="Tangrot J."/>
            <person name="Rosling A."/>
        </authorList>
    </citation>
    <scope>NUCLEOTIDE SEQUENCE</scope>
    <source>
        <strain evidence="11">IN212</strain>
    </source>
</reference>
<evidence type="ECO:0000256" key="5">
    <source>
        <dbReference type="ARBA" id="ARBA00022884"/>
    </source>
</evidence>
<dbReference type="SMART" id="SM00931">
    <property type="entry name" value="NOSIC"/>
    <property type="match status" value="1"/>
</dbReference>
<dbReference type="PANTHER" id="PTHR13904">
    <property type="entry name" value="PRE-MRNA SPLICING FACTOR PRP31"/>
    <property type="match status" value="1"/>
</dbReference>
<dbReference type="EMBL" id="CAJVPZ010020541">
    <property type="protein sequence ID" value="CAG8701067.1"/>
    <property type="molecule type" value="Genomic_DNA"/>
</dbReference>
<comment type="subcellular location">
    <subcellularLocation>
        <location evidence="1">Nucleus</location>
    </subcellularLocation>
</comment>
<comment type="similarity">
    <text evidence="2">Belongs to the PRP31 family.</text>
</comment>
<evidence type="ECO:0000256" key="4">
    <source>
        <dbReference type="ARBA" id="ARBA00022728"/>
    </source>
</evidence>
<evidence type="ECO:0000256" key="3">
    <source>
        <dbReference type="ARBA" id="ARBA00022664"/>
    </source>
</evidence>
<evidence type="ECO:0000259" key="10">
    <source>
        <dbReference type="PROSITE" id="PS51358"/>
    </source>
</evidence>
<dbReference type="GO" id="GO:0000244">
    <property type="term" value="P:spliceosomal tri-snRNP complex assembly"/>
    <property type="evidence" value="ECO:0007669"/>
    <property type="project" value="InterPro"/>
</dbReference>
<dbReference type="Pfam" id="PF01798">
    <property type="entry name" value="Nop"/>
    <property type="match status" value="1"/>
</dbReference>
<dbReference type="InterPro" id="IPR027105">
    <property type="entry name" value="Prp31"/>
</dbReference>
<organism evidence="11 12">
    <name type="scientific">Racocetra fulgida</name>
    <dbReference type="NCBI Taxonomy" id="60492"/>
    <lineage>
        <taxon>Eukaryota</taxon>
        <taxon>Fungi</taxon>
        <taxon>Fungi incertae sedis</taxon>
        <taxon>Mucoromycota</taxon>
        <taxon>Glomeromycotina</taxon>
        <taxon>Glomeromycetes</taxon>
        <taxon>Diversisporales</taxon>
        <taxon>Gigasporaceae</taxon>
        <taxon>Racocetra</taxon>
    </lineage>
</organism>
<gene>
    <name evidence="11" type="ORF">RFULGI_LOCUS10412</name>
</gene>
<evidence type="ECO:0000256" key="9">
    <source>
        <dbReference type="SAM" id="MobiDB-lite"/>
    </source>
</evidence>
<dbReference type="OrthoDB" id="4771285at2759"/>
<evidence type="ECO:0000256" key="2">
    <source>
        <dbReference type="ARBA" id="ARBA00005572"/>
    </source>
</evidence>